<dbReference type="GO" id="GO:0006526">
    <property type="term" value="P:L-arginine biosynthetic process"/>
    <property type="evidence" value="ECO:0007669"/>
    <property type="project" value="UniProtKB-KW"/>
</dbReference>
<evidence type="ECO:0000256" key="10">
    <source>
        <dbReference type="ARBA" id="ARBA00030178"/>
    </source>
</evidence>
<dbReference type="GO" id="GO:0005524">
    <property type="term" value="F:ATP binding"/>
    <property type="evidence" value="ECO:0007669"/>
    <property type="project" value="UniProtKB-KW"/>
</dbReference>
<gene>
    <name evidence="14" type="primary">argB</name>
    <name evidence="14" type="ORF">FNIIJ_116</name>
</gene>
<dbReference type="SUPFAM" id="SSF53633">
    <property type="entry name" value="Carbamate kinase-like"/>
    <property type="match status" value="1"/>
</dbReference>
<dbReference type="Pfam" id="PF00696">
    <property type="entry name" value="AA_kinase"/>
    <property type="match status" value="1"/>
</dbReference>
<dbReference type="STRING" id="1415657.FNIIJ_116"/>
<keyword evidence="15" id="KW-1185">Reference proteome</keyword>
<dbReference type="Proteomes" id="UP000027148">
    <property type="component" value="Chromosome"/>
</dbReference>
<dbReference type="EMBL" id="CP006873">
    <property type="protein sequence ID" value="AID37408.1"/>
    <property type="molecule type" value="Genomic_DNA"/>
</dbReference>
<evidence type="ECO:0000256" key="11">
    <source>
        <dbReference type="ARBA" id="ARBA00030639"/>
    </source>
</evidence>
<keyword evidence="9" id="KW-0067">ATP-binding</keyword>
<evidence type="ECO:0000256" key="12">
    <source>
        <dbReference type="ARBA" id="ARBA00048141"/>
    </source>
</evidence>
<dbReference type="CDD" id="cd04238">
    <property type="entry name" value="AAK_NAGK-like"/>
    <property type="match status" value="1"/>
</dbReference>
<feature type="domain" description="Aspartate/glutamate/uridylate kinase" evidence="13">
    <location>
        <begin position="2"/>
        <end position="240"/>
    </location>
</feature>
<proteinExistence type="predicted"/>
<keyword evidence="7" id="KW-0547">Nucleotide-binding</keyword>
<evidence type="ECO:0000256" key="1">
    <source>
        <dbReference type="ARBA" id="ARBA00004828"/>
    </source>
</evidence>
<protein>
    <recommendedName>
        <fullName evidence="3">Acetylglutamate kinase</fullName>
        <ecNumber evidence="2">2.7.2.8</ecNumber>
    </recommendedName>
    <alternativeName>
        <fullName evidence="10">N-acetyl-L-glutamate 5-phosphotransferase</fullName>
    </alternativeName>
    <alternativeName>
        <fullName evidence="11">NAG kinase</fullName>
    </alternativeName>
</protein>
<evidence type="ECO:0000256" key="4">
    <source>
        <dbReference type="ARBA" id="ARBA00022571"/>
    </source>
</evidence>
<dbReference type="InterPro" id="IPR036393">
    <property type="entry name" value="AceGlu_kinase-like_sf"/>
</dbReference>
<evidence type="ECO:0000256" key="8">
    <source>
        <dbReference type="ARBA" id="ARBA00022777"/>
    </source>
</evidence>
<keyword evidence="4" id="KW-0055">Arginine biosynthesis</keyword>
<comment type="catalytic activity">
    <reaction evidence="12">
        <text>N-acetyl-L-glutamate + ATP = N-acetyl-L-glutamyl 5-phosphate + ADP</text>
        <dbReference type="Rhea" id="RHEA:14629"/>
        <dbReference type="ChEBI" id="CHEBI:30616"/>
        <dbReference type="ChEBI" id="CHEBI:44337"/>
        <dbReference type="ChEBI" id="CHEBI:57936"/>
        <dbReference type="ChEBI" id="CHEBI:456216"/>
        <dbReference type="EC" id="2.7.2.8"/>
    </reaction>
</comment>
<dbReference type="PIRSF" id="PIRSF000728">
    <property type="entry name" value="NAGK"/>
    <property type="match status" value="1"/>
</dbReference>
<dbReference type="HOGENOM" id="CLU_053680_1_0_10"/>
<evidence type="ECO:0000256" key="9">
    <source>
        <dbReference type="ARBA" id="ARBA00022840"/>
    </source>
</evidence>
<dbReference type="NCBIfam" id="TIGR00761">
    <property type="entry name" value="argB"/>
    <property type="match status" value="1"/>
</dbReference>
<evidence type="ECO:0000256" key="2">
    <source>
        <dbReference type="ARBA" id="ARBA00013065"/>
    </source>
</evidence>
<comment type="pathway">
    <text evidence="1">Amino-acid biosynthesis; L-arginine biosynthesis; N(2)-acetyl-L-ornithine from L-glutamate: step 2/4.</text>
</comment>
<accession>A0A068DWL8</accession>
<dbReference type="AlphaFoldDB" id="A0A068DWL8"/>
<dbReference type="PANTHER" id="PTHR23342:SF0">
    <property type="entry name" value="N-ACETYLGLUTAMATE SYNTHASE, MITOCHONDRIAL"/>
    <property type="match status" value="1"/>
</dbReference>
<dbReference type="InterPro" id="IPR001048">
    <property type="entry name" value="Asp/Glu/Uridylate_kinase"/>
</dbReference>
<keyword evidence="8 14" id="KW-0418">Kinase</keyword>
<evidence type="ECO:0000256" key="5">
    <source>
        <dbReference type="ARBA" id="ARBA00022605"/>
    </source>
</evidence>
<reference evidence="14 15" key="1">
    <citation type="journal article" date="2014" name="Genome Biol. Evol.">
        <title>Genome sequence of "Candidatus Walczuchella monophlebidarum" the flavobacterial endosymbiont of Llaveia axin axin (Hemiptera: Coccoidea: Monophlebidae).</title>
        <authorList>
            <person name="Rosas-Perez T."/>
            <person name="Rosenblueth M."/>
            <person name="Rincon-Rosales R."/>
            <person name="Mora J."/>
            <person name="Martinez-Romero E."/>
        </authorList>
    </citation>
    <scope>NUCLEOTIDE SEQUENCE [LARGE SCALE GENOMIC DNA]</scope>
    <source>
        <strain evidence="14">FNIIJ</strain>
    </source>
</reference>
<evidence type="ECO:0000256" key="7">
    <source>
        <dbReference type="ARBA" id="ARBA00022741"/>
    </source>
</evidence>
<name>A0A068DWL8_9FLAO</name>
<dbReference type="EC" id="2.7.2.8" evidence="2"/>
<evidence type="ECO:0000259" key="13">
    <source>
        <dbReference type="Pfam" id="PF00696"/>
    </source>
</evidence>
<evidence type="ECO:0000313" key="15">
    <source>
        <dbReference type="Proteomes" id="UP000027148"/>
    </source>
</evidence>
<dbReference type="RefSeq" id="WP_199397423.1">
    <property type="nucleotide sequence ID" value="NZ_CP006873.1"/>
</dbReference>
<dbReference type="KEGG" id="elv:FNIIJ_116"/>
<evidence type="ECO:0000256" key="3">
    <source>
        <dbReference type="ARBA" id="ARBA00021197"/>
    </source>
</evidence>
<sequence>MLHIVKIGGKIIDDKALLNPSLENFHALNGPKILVHGGGKSANFLSHKMGLRTQIIEGRRITNRTTINVVVMSYAGLTNKTLVARLQAIGCNTIGLSGADGNLIRSNRRPVKSIDYGYVGDLYEKSINIYNLSTLMKVGFVPVFCAITHDGKGNLLNTNADAIASFLAISLSKTHKTVLHFCLEKKGVLRKSNEEDSFLEKMNVDDFRKFKQENLITGGMITKLENAFEALQKGVNQVNIGHPYYLNKSKEKTILCL</sequence>
<dbReference type="GO" id="GO:0005737">
    <property type="term" value="C:cytoplasm"/>
    <property type="evidence" value="ECO:0007669"/>
    <property type="project" value="InterPro"/>
</dbReference>
<keyword evidence="5" id="KW-0028">Amino-acid biosynthesis</keyword>
<evidence type="ECO:0000313" key="14">
    <source>
        <dbReference type="EMBL" id="AID37408.1"/>
    </source>
</evidence>
<evidence type="ECO:0000256" key="6">
    <source>
        <dbReference type="ARBA" id="ARBA00022679"/>
    </source>
</evidence>
<dbReference type="InterPro" id="IPR004662">
    <property type="entry name" value="AcgluKinase_fam"/>
</dbReference>
<keyword evidence="6" id="KW-0808">Transferase</keyword>
<organism evidence="14 15">
    <name type="scientific">Candidatus Walczuchella monophlebidarum</name>
    <dbReference type="NCBI Taxonomy" id="1415657"/>
    <lineage>
        <taxon>Bacteria</taxon>
        <taxon>Pseudomonadati</taxon>
        <taxon>Bacteroidota</taxon>
        <taxon>Flavobacteriia</taxon>
        <taxon>Flavobacteriales</taxon>
        <taxon>Candidatus Walczuchella</taxon>
    </lineage>
</organism>
<dbReference type="GO" id="GO:0003991">
    <property type="term" value="F:acetylglutamate kinase activity"/>
    <property type="evidence" value="ECO:0007669"/>
    <property type="project" value="UniProtKB-EC"/>
</dbReference>
<dbReference type="Gene3D" id="3.40.1160.10">
    <property type="entry name" value="Acetylglutamate kinase-like"/>
    <property type="match status" value="1"/>
</dbReference>
<dbReference type="PANTHER" id="PTHR23342">
    <property type="entry name" value="N-ACETYLGLUTAMATE SYNTHASE"/>
    <property type="match status" value="1"/>
</dbReference>